<dbReference type="STRING" id="905079.L1IJB6"/>
<dbReference type="HOGENOM" id="CLU_463417_0_0_1"/>
<dbReference type="KEGG" id="gtt:GUITHDRAFT_117443"/>
<dbReference type="eggNOG" id="KOG0198">
    <property type="taxonomic scope" value="Eukaryota"/>
</dbReference>
<dbReference type="PaxDb" id="55529-EKX36333"/>
<dbReference type="InterPro" id="IPR000719">
    <property type="entry name" value="Prot_kinase_dom"/>
</dbReference>
<reference evidence="9 11" key="1">
    <citation type="journal article" date="2012" name="Nature">
        <title>Algal genomes reveal evolutionary mosaicism and the fate of nucleomorphs.</title>
        <authorList>
            <consortium name="DOE Joint Genome Institute"/>
            <person name="Curtis B.A."/>
            <person name="Tanifuji G."/>
            <person name="Burki F."/>
            <person name="Gruber A."/>
            <person name="Irimia M."/>
            <person name="Maruyama S."/>
            <person name="Arias M.C."/>
            <person name="Ball S.G."/>
            <person name="Gile G.H."/>
            <person name="Hirakawa Y."/>
            <person name="Hopkins J.F."/>
            <person name="Kuo A."/>
            <person name="Rensing S.A."/>
            <person name="Schmutz J."/>
            <person name="Symeonidi A."/>
            <person name="Elias M."/>
            <person name="Eveleigh R.J."/>
            <person name="Herman E.K."/>
            <person name="Klute M.J."/>
            <person name="Nakayama T."/>
            <person name="Obornik M."/>
            <person name="Reyes-Prieto A."/>
            <person name="Armbrust E.V."/>
            <person name="Aves S.J."/>
            <person name="Beiko R.G."/>
            <person name="Coutinho P."/>
            <person name="Dacks J.B."/>
            <person name="Durnford D.G."/>
            <person name="Fast N.M."/>
            <person name="Green B.R."/>
            <person name="Grisdale C.J."/>
            <person name="Hempel F."/>
            <person name="Henrissat B."/>
            <person name="Hoppner M.P."/>
            <person name="Ishida K."/>
            <person name="Kim E."/>
            <person name="Koreny L."/>
            <person name="Kroth P.G."/>
            <person name="Liu Y."/>
            <person name="Malik S.B."/>
            <person name="Maier U.G."/>
            <person name="McRose D."/>
            <person name="Mock T."/>
            <person name="Neilson J.A."/>
            <person name="Onodera N.T."/>
            <person name="Poole A.M."/>
            <person name="Pritham E.J."/>
            <person name="Richards T.A."/>
            <person name="Rocap G."/>
            <person name="Roy S.W."/>
            <person name="Sarai C."/>
            <person name="Schaack S."/>
            <person name="Shirato S."/>
            <person name="Slamovits C.H."/>
            <person name="Spencer D.F."/>
            <person name="Suzuki S."/>
            <person name="Worden A.Z."/>
            <person name="Zauner S."/>
            <person name="Barry K."/>
            <person name="Bell C."/>
            <person name="Bharti A.K."/>
            <person name="Crow J.A."/>
            <person name="Grimwood J."/>
            <person name="Kramer R."/>
            <person name="Lindquist E."/>
            <person name="Lucas S."/>
            <person name="Salamov A."/>
            <person name="McFadden G.I."/>
            <person name="Lane C.E."/>
            <person name="Keeling P.J."/>
            <person name="Gray M.W."/>
            <person name="Grigoriev I.V."/>
            <person name="Archibald J.M."/>
        </authorList>
    </citation>
    <scope>NUCLEOTIDE SEQUENCE</scope>
    <source>
        <strain evidence="9 11">CCMP2712</strain>
    </source>
</reference>
<proteinExistence type="predicted"/>
<dbReference type="EnsemblProtists" id="EKX36333">
    <property type="protein sequence ID" value="EKX36333"/>
    <property type="gene ID" value="GUITHDRAFT_117443"/>
</dbReference>
<feature type="transmembrane region" description="Helical" evidence="7">
    <location>
        <begin position="522"/>
        <end position="539"/>
    </location>
</feature>
<evidence type="ECO:0000256" key="2">
    <source>
        <dbReference type="ARBA" id="ARBA00022679"/>
    </source>
</evidence>
<dbReference type="PANTHER" id="PTHR11584">
    <property type="entry name" value="SERINE/THREONINE PROTEIN KINASE"/>
    <property type="match status" value="1"/>
</dbReference>
<keyword evidence="7" id="KW-0472">Membrane</keyword>
<dbReference type="GO" id="GO:0004674">
    <property type="term" value="F:protein serine/threonine kinase activity"/>
    <property type="evidence" value="ECO:0007669"/>
    <property type="project" value="UniProtKB-KW"/>
</dbReference>
<feature type="transmembrane region" description="Helical" evidence="7">
    <location>
        <begin position="482"/>
        <end position="510"/>
    </location>
</feature>
<keyword evidence="1" id="KW-0723">Serine/threonine-protein kinase</keyword>
<feature type="compositionally biased region" description="Low complexity" evidence="6">
    <location>
        <begin position="1"/>
        <end position="18"/>
    </location>
</feature>
<feature type="transmembrane region" description="Helical" evidence="7">
    <location>
        <begin position="551"/>
        <end position="573"/>
    </location>
</feature>
<evidence type="ECO:0000256" key="1">
    <source>
        <dbReference type="ARBA" id="ARBA00022527"/>
    </source>
</evidence>
<keyword evidence="11" id="KW-1185">Reference proteome</keyword>
<keyword evidence="3" id="KW-0547">Nucleotide-binding</keyword>
<evidence type="ECO:0000256" key="3">
    <source>
        <dbReference type="ARBA" id="ARBA00022741"/>
    </source>
</evidence>
<dbReference type="OMA" id="IVVCEIV"/>
<dbReference type="PROSITE" id="PS50011">
    <property type="entry name" value="PROTEIN_KINASE_DOM"/>
    <property type="match status" value="1"/>
</dbReference>
<accession>L1IJB6</accession>
<dbReference type="AlphaFoldDB" id="L1IJB6"/>
<gene>
    <name evidence="9" type="ORF">GUITHDRAFT_117443</name>
</gene>
<dbReference type="Gene3D" id="1.10.510.10">
    <property type="entry name" value="Transferase(Phosphotransferase) domain 1"/>
    <property type="match status" value="1"/>
</dbReference>
<reference evidence="11" key="2">
    <citation type="submission" date="2012-11" db="EMBL/GenBank/DDBJ databases">
        <authorList>
            <person name="Kuo A."/>
            <person name="Curtis B.A."/>
            <person name="Tanifuji G."/>
            <person name="Burki F."/>
            <person name="Gruber A."/>
            <person name="Irimia M."/>
            <person name="Maruyama S."/>
            <person name="Arias M.C."/>
            <person name="Ball S.G."/>
            <person name="Gile G.H."/>
            <person name="Hirakawa Y."/>
            <person name="Hopkins J.F."/>
            <person name="Rensing S.A."/>
            <person name="Schmutz J."/>
            <person name="Symeonidi A."/>
            <person name="Elias M."/>
            <person name="Eveleigh R.J."/>
            <person name="Herman E.K."/>
            <person name="Klute M.J."/>
            <person name="Nakayama T."/>
            <person name="Obornik M."/>
            <person name="Reyes-Prieto A."/>
            <person name="Armbrust E.V."/>
            <person name="Aves S.J."/>
            <person name="Beiko R.G."/>
            <person name="Coutinho P."/>
            <person name="Dacks J.B."/>
            <person name="Durnford D.G."/>
            <person name="Fast N.M."/>
            <person name="Green B.R."/>
            <person name="Grisdale C."/>
            <person name="Hempe F."/>
            <person name="Henrissat B."/>
            <person name="Hoppner M.P."/>
            <person name="Ishida K.-I."/>
            <person name="Kim E."/>
            <person name="Koreny L."/>
            <person name="Kroth P.G."/>
            <person name="Liu Y."/>
            <person name="Malik S.-B."/>
            <person name="Maier U.G."/>
            <person name="McRose D."/>
            <person name="Mock T."/>
            <person name="Neilson J.A."/>
            <person name="Onodera N.T."/>
            <person name="Poole A.M."/>
            <person name="Pritham E.J."/>
            <person name="Richards T.A."/>
            <person name="Rocap G."/>
            <person name="Roy S.W."/>
            <person name="Sarai C."/>
            <person name="Schaack S."/>
            <person name="Shirato S."/>
            <person name="Slamovits C.H."/>
            <person name="Spencer D.F."/>
            <person name="Suzuki S."/>
            <person name="Worden A.Z."/>
            <person name="Zauner S."/>
            <person name="Barry K."/>
            <person name="Bell C."/>
            <person name="Bharti A.K."/>
            <person name="Crow J.A."/>
            <person name="Grimwood J."/>
            <person name="Kramer R."/>
            <person name="Lindquist E."/>
            <person name="Lucas S."/>
            <person name="Salamov A."/>
            <person name="McFadden G.I."/>
            <person name="Lane C.E."/>
            <person name="Keeling P.J."/>
            <person name="Gray M.W."/>
            <person name="Grigoriev I.V."/>
            <person name="Archibald J.M."/>
        </authorList>
    </citation>
    <scope>NUCLEOTIDE SEQUENCE</scope>
    <source>
        <strain evidence="11">CCMP2712</strain>
    </source>
</reference>
<dbReference type="InterPro" id="IPR011009">
    <property type="entry name" value="Kinase-like_dom_sf"/>
</dbReference>
<keyword evidence="7" id="KW-1133">Transmembrane helix</keyword>
<evidence type="ECO:0000256" key="4">
    <source>
        <dbReference type="ARBA" id="ARBA00022777"/>
    </source>
</evidence>
<name>L1IJB6_GUITC</name>
<keyword evidence="7" id="KW-0812">Transmembrane</keyword>
<dbReference type="GO" id="GO:0005524">
    <property type="term" value="F:ATP binding"/>
    <property type="evidence" value="ECO:0007669"/>
    <property type="project" value="UniProtKB-KW"/>
</dbReference>
<evidence type="ECO:0000313" key="9">
    <source>
        <dbReference type="EMBL" id="EKX36333.1"/>
    </source>
</evidence>
<dbReference type="EMBL" id="JH993075">
    <property type="protein sequence ID" value="EKX36333.1"/>
    <property type="molecule type" value="Genomic_DNA"/>
</dbReference>
<protein>
    <recommendedName>
        <fullName evidence="8">Protein kinase domain-containing protein</fullName>
    </recommendedName>
</protein>
<keyword evidence="5" id="KW-0067">ATP-binding</keyword>
<evidence type="ECO:0000256" key="6">
    <source>
        <dbReference type="SAM" id="MobiDB-lite"/>
    </source>
</evidence>
<feature type="transmembrane region" description="Helical" evidence="7">
    <location>
        <begin position="418"/>
        <end position="436"/>
    </location>
</feature>
<dbReference type="GeneID" id="17293084"/>
<evidence type="ECO:0000256" key="5">
    <source>
        <dbReference type="ARBA" id="ARBA00022840"/>
    </source>
</evidence>
<organism evidence="9">
    <name type="scientific">Guillardia theta (strain CCMP2712)</name>
    <name type="common">Cryptophyte</name>
    <dbReference type="NCBI Taxonomy" id="905079"/>
    <lineage>
        <taxon>Eukaryota</taxon>
        <taxon>Cryptophyceae</taxon>
        <taxon>Pyrenomonadales</taxon>
        <taxon>Geminigeraceae</taxon>
        <taxon>Guillardia</taxon>
    </lineage>
</organism>
<evidence type="ECO:0000259" key="8">
    <source>
        <dbReference type="PROSITE" id="PS50011"/>
    </source>
</evidence>
<feature type="transmembrane region" description="Helical" evidence="7">
    <location>
        <begin position="443"/>
        <end position="462"/>
    </location>
</feature>
<dbReference type="RefSeq" id="XP_005823313.1">
    <property type="nucleotide sequence ID" value="XM_005823256.1"/>
</dbReference>
<dbReference type="OrthoDB" id="266718at2759"/>
<keyword evidence="2" id="KW-0808">Transferase</keyword>
<dbReference type="Proteomes" id="UP000011087">
    <property type="component" value="Unassembled WGS sequence"/>
</dbReference>
<feature type="region of interest" description="Disordered" evidence="6">
    <location>
        <begin position="1"/>
        <end position="23"/>
    </location>
</feature>
<keyword evidence="4" id="KW-0418">Kinase</keyword>
<evidence type="ECO:0000256" key="7">
    <source>
        <dbReference type="SAM" id="Phobius"/>
    </source>
</evidence>
<dbReference type="SUPFAM" id="SSF56112">
    <property type="entry name" value="Protein kinase-like (PK-like)"/>
    <property type="match status" value="1"/>
</dbReference>
<dbReference type="Pfam" id="PF00069">
    <property type="entry name" value="Pkinase"/>
    <property type="match status" value="1"/>
</dbReference>
<reference evidence="10" key="3">
    <citation type="submission" date="2016-03" db="UniProtKB">
        <authorList>
            <consortium name="EnsemblProtists"/>
        </authorList>
    </citation>
    <scope>IDENTIFICATION</scope>
</reference>
<dbReference type="PANTHER" id="PTHR11584:SF369">
    <property type="entry name" value="MITOGEN-ACTIVATED PROTEIN KINASE KINASE KINASE 19-RELATED"/>
    <property type="match status" value="1"/>
</dbReference>
<sequence length="589" mass="66640">MHVSRESPSPIHSSGSSGNLRELGSWDSLDDNYFTDEERRELTPVVLAEQKQIERTAFENRNESFTSWHRGNKTLKYGGSGVVYVAIDDVTGQLMACRQEAASANSKATDRFMREMNTLRLLRHNHIVQYKGSCVRDGKLCVLMEFCDGGSIACILSRFGALSDRLTARYTRHILSGLDYLHRHCIVHRNITCSTCLVTTLGVVKLSDFGQVRVYAPHQSQSFEGTLGYSAPEVFIKGVFARQSDIWSLGCCVLEMLTGALTMEDVPPEEAPDLGSGAKRLFARPAIPKDLNEDAQRFLDECLQPTYTKRPSARKLCTYAFVQEGLLSTGSDSHPVLPGDPAEMSENIASPDALLEMQAPYSPLGWLYQNKSHRNTALWFCEQEVKIEHFFGRYEDLELEKAYQKEFYSTICIRLRNFARVLVAPTLGFLFVYGSWSYSLKRLFAMGLLVLLALWSVGVGWMPLNGKWSTDLTQSTRNLFRIFQAIVIVISWEESAVVCFLIFCANSWLVRHIFFPSEAVPYFLLYLLLRYLNVAIDFFKEASVKEDIEGVMEGAMTSFMSYSCLVALCLWGLKMTSLQSRDHFASHYL</sequence>
<evidence type="ECO:0000313" key="11">
    <source>
        <dbReference type="Proteomes" id="UP000011087"/>
    </source>
</evidence>
<evidence type="ECO:0000313" key="10">
    <source>
        <dbReference type="EnsemblProtists" id="EKX36333"/>
    </source>
</evidence>
<feature type="domain" description="Protein kinase" evidence="8">
    <location>
        <begin position="69"/>
        <end position="322"/>
    </location>
</feature>